<feature type="transmembrane region" description="Helical" evidence="6">
    <location>
        <begin position="205"/>
        <end position="227"/>
    </location>
</feature>
<dbReference type="GO" id="GO:0005886">
    <property type="term" value="C:plasma membrane"/>
    <property type="evidence" value="ECO:0007669"/>
    <property type="project" value="TreeGrafter"/>
</dbReference>
<evidence type="ECO:0000256" key="1">
    <source>
        <dbReference type="ARBA" id="ARBA00004141"/>
    </source>
</evidence>
<evidence type="ECO:0000259" key="7">
    <source>
        <dbReference type="Pfam" id="PF04547"/>
    </source>
</evidence>
<protein>
    <recommendedName>
        <fullName evidence="6">Anoctamin</fullName>
    </recommendedName>
</protein>
<comment type="caution">
    <text evidence="6">Lacks conserved residue(s) required for the propagation of feature annotation.</text>
</comment>
<dbReference type="InterPro" id="IPR049452">
    <property type="entry name" value="Anoctamin_TM"/>
</dbReference>
<feature type="transmembrane region" description="Helical" evidence="6">
    <location>
        <begin position="239"/>
        <end position="256"/>
    </location>
</feature>
<accession>A0A7K8VNT9</accession>
<evidence type="ECO:0000256" key="5">
    <source>
        <dbReference type="ARBA" id="ARBA00023136"/>
    </source>
</evidence>
<evidence type="ECO:0000256" key="3">
    <source>
        <dbReference type="ARBA" id="ARBA00022692"/>
    </source>
</evidence>
<proteinExistence type="inferred from homology"/>
<feature type="transmembrane region" description="Helical" evidence="6">
    <location>
        <begin position="310"/>
        <end position="336"/>
    </location>
</feature>
<sequence>MSHKAWMKTVPTENCDVLMTFPDTTDDHTLLWLLNHIRLGIPELIVQVRHHKHTRVYAFFVTATYESLLRGADEIGLRKPVKAEFGGGMRSFSCEEDYIYENIENELYFFTSQERQNIIRYWLENLRAKQGESLHNIHFLEGQPISEYGAARQVSPVTTCPHPRRHVPASAVAAPRRGWAQSPAITPPAPADEICDYFGVKIAMYFAWLGFYTSAMVYPAVFGSILYTFTESDQTSQDICCVVFAIFNVIWATLFLEEWKRRGAEFAYKWGTLDTPAESIEEPRPQFRGVKRISPVTSAEEFYYPPWKRLLFQCLVSLPVCLACLSFVFLLMLGCFQLQEFVLSIQELPRIIRFLPKIVLAVIVTTCDEVYKKIAYWLNDMGAW</sequence>
<dbReference type="AlphaFoldDB" id="A0A7K8VNT9"/>
<feature type="non-terminal residue" evidence="8">
    <location>
        <position position="384"/>
    </location>
</feature>
<evidence type="ECO:0000313" key="8">
    <source>
        <dbReference type="EMBL" id="NXF67518.1"/>
    </source>
</evidence>
<evidence type="ECO:0000256" key="4">
    <source>
        <dbReference type="ARBA" id="ARBA00022989"/>
    </source>
</evidence>
<organism evidence="8 9">
    <name type="scientific">Ciccaba nigrolineata</name>
    <dbReference type="NCBI Taxonomy" id="1118524"/>
    <lineage>
        <taxon>Eukaryota</taxon>
        <taxon>Metazoa</taxon>
        <taxon>Chordata</taxon>
        <taxon>Craniata</taxon>
        <taxon>Vertebrata</taxon>
        <taxon>Euteleostomi</taxon>
        <taxon>Archelosauria</taxon>
        <taxon>Archosauria</taxon>
        <taxon>Dinosauria</taxon>
        <taxon>Saurischia</taxon>
        <taxon>Theropoda</taxon>
        <taxon>Coelurosauria</taxon>
        <taxon>Aves</taxon>
        <taxon>Neognathae</taxon>
        <taxon>Neoaves</taxon>
        <taxon>Telluraves</taxon>
        <taxon>Strigiformes</taxon>
        <taxon>Strigidae</taxon>
        <taxon>Ciccaba</taxon>
    </lineage>
</organism>
<dbReference type="Proteomes" id="UP000542434">
    <property type="component" value="Unassembled WGS sequence"/>
</dbReference>
<keyword evidence="5 6" id="KW-0472">Membrane</keyword>
<dbReference type="Pfam" id="PF04547">
    <property type="entry name" value="Anoctamin"/>
    <property type="match status" value="1"/>
</dbReference>
<gene>
    <name evidence="8" type="primary">Ano8</name>
    <name evidence="8" type="ORF">CICNIG_R02539</name>
</gene>
<keyword evidence="3 6" id="KW-0812">Transmembrane</keyword>
<feature type="non-terminal residue" evidence="8">
    <location>
        <position position="1"/>
    </location>
</feature>
<reference evidence="8 9" key="1">
    <citation type="submission" date="2019-09" db="EMBL/GenBank/DDBJ databases">
        <title>Bird 10,000 Genomes (B10K) Project - Family phase.</title>
        <authorList>
            <person name="Zhang G."/>
        </authorList>
    </citation>
    <scope>NUCLEOTIDE SEQUENCE [LARGE SCALE GENOMIC DNA]</scope>
    <source>
        <strain evidence="8">B10K-DU-001-07</strain>
        <tissue evidence="8">Muscle</tissue>
    </source>
</reference>
<evidence type="ECO:0000256" key="2">
    <source>
        <dbReference type="ARBA" id="ARBA00009671"/>
    </source>
</evidence>
<dbReference type="PANTHER" id="PTHR12308:SF51">
    <property type="entry name" value="ANOCTAMIN-8"/>
    <property type="match status" value="1"/>
</dbReference>
<comment type="subcellular location">
    <subcellularLocation>
        <location evidence="1 6">Membrane</location>
        <topology evidence="1 6">Multi-pass membrane protein</topology>
    </subcellularLocation>
</comment>
<comment type="similarity">
    <text evidence="2 6">Belongs to the anoctamin family.</text>
</comment>
<keyword evidence="9" id="KW-1185">Reference proteome</keyword>
<name>A0A7K8VNT9_9STRI</name>
<comment type="caution">
    <text evidence="8">The sequence shown here is derived from an EMBL/GenBank/DDBJ whole genome shotgun (WGS) entry which is preliminary data.</text>
</comment>
<keyword evidence="4 6" id="KW-1133">Transmembrane helix</keyword>
<dbReference type="PANTHER" id="PTHR12308">
    <property type="entry name" value="ANOCTAMIN"/>
    <property type="match status" value="1"/>
</dbReference>
<feature type="domain" description="Anoctamin transmembrane" evidence="7">
    <location>
        <begin position="194"/>
        <end position="381"/>
    </location>
</feature>
<dbReference type="InterPro" id="IPR007632">
    <property type="entry name" value="Anoctamin"/>
</dbReference>
<evidence type="ECO:0000256" key="6">
    <source>
        <dbReference type="RuleBase" id="RU280814"/>
    </source>
</evidence>
<evidence type="ECO:0000313" key="9">
    <source>
        <dbReference type="Proteomes" id="UP000542434"/>
    </source>
</evidence>
<dbReference type="EMBL" id="VWZC01012553">
    <property type="protein sequence ID" value="NXF67518.1"/>
    <property type="molecule type" value="Genomic_DNA"/>
</dbReference>
<dbReference type="GO" id="GO:0005254">
    <property type="term" value="F:chloride channel activity"/>
    <property type="evidence" value="ECO:0007669"/>
    <property type="project" value="TreeGrafter"/>
</dbReference>